<gene>
    <name evidence="2" type="ORF">ACFSDX_06695</name>
</gene>
<sequence>MKNTFTSLLAALLLLCACAAQAQNIRRVNNSGLVAGVNVYGTLQAAHDAASSGDIIYLEPTNISYGNLVCVRPLTIIGNGYFLQQNPGLQVDTREAITGSITFANGSAGSRITGCTITSTLAIGASNVTVERNYLSSATAYIGYNPSIGAVAVSGIIFRQNYVENGYPVYFYNSSTATVSNVNVTNNILGGGITTASGVYTTLSNILISNNVIGNLAGTSGAGFQVDNAVIKNNILTYTGTNAVFTPRNNAYSYNISGNTAFGTANGNQQNITPASLFVGGTASTDGAFQLRAGSLAIDKGESGIDVGAFGGVLPYRIAGIPNVPTIYQYSQSVSGNSLNATISTRSNN</sequence>
<organism evidence="2 3">
    <name type="scientific">Hymenobacter bucti</name>
    <dbReference type="NCBI Taxonomy" id="1844114"/>
    <lineage>
        <taxon>Bacteria</taxon>
        <taxon>Pseudomonadati</taxon>
        <taxon>Bacteroidota</taxon>
        <taxon>Cytophagia</taxon>
        <taxon>Cytophagales</taxon>
        <taxon>Hymenobacteraceae</taxon>
        <taxon>Hymenobacter</taxon>
    </lineage>
</organism>
<dbReference type="SUPFAM" id="SSF51126">
    <property type="entry name" value="Pectin lyase-like"/>
    <property type="match status" value="1"/>
</dbReference>
<feature type="signal peptide" evidence="1">
    <location>
        <begin position="1"/>
        <end position="22"/>
    </location>
</feature>
<evidence type="ECO:0008006" key="4">
    <source>
        <dbReference type="Google" id="ProtNLM"/>
    </source>
</evidence>
<dbReference type="Gene3D" id="2.160.20.10">
    <property type="entry name" value="Single-stranded right-handed beta-helix, Pectin lyase-like"/>
    <property type="match status" value="1"/>
</dbReference>
<evidence type="ECO:0000313" key="3">
    <source>
        <dbReference type="Proteomes" id="UP001597197"/>
    </source>
</evidence>
<protein>
    <recommendedName>
        <fullName evidence="4">Right handed beta helix domain-containing protein</fullName>
    </recommendedName>
</protein>
<evidence type="ECO:0000313" key="2">
    <source>
        <dbReference type="EMBL" id="MFD1872106.1"/>
    </source>
</evidence>
<dbReference type="EMBL" id="JBHUFD010000002">
    <property type="protein sequence ID" value="MFD1872106.1"/>
    <property type="molecule type" value="Genomic_DNA"/>
</dbReference>
<proteinExistence type="predicted"/>
<dbReference type="Proteomes" id="UP001597197">
    <property type="component" value="Unassembled WGS sequence"/>
</dbReference>
<dbReference type="PROSITE" id="PS51257">
    <property type="entry name" value="PROKAR_LIPOPROTEIN"/>
    <property type="match status" value="1"/>
</dbReference>
<dbReference type="InterPro" id="IPR012334">
    <property type="entry name" value="Pectin_lyas_fold"/>
</dbReference>
<reference evidence="3" key="1">
    <citation type="journal article" date="2019" name="Int. J. Syst. Evol. Microbiol.">
        <title>The Global Catalogue of Microorganisms (GCM) 10K type strain sequencing project: providing services to taxonomists for standard genome sequencing and annotation.</title>
        <authorList>
            <consortium name="The Broad Institute Genomics Platform"/>
            <consortium name="The Broad Institute Genome Sequencing Center for Infectious Disease"/>
            <person name="Wu L."/>
            <person name="Ma J."/>
        </authorList>
    </citation>
    <scope>NUCLEOTIDE SEQUENCE [LARGE SCALE GENOMIC DNA]</scope>
    <source>
        <strain evidence="3">CGMCC 1.15795</strain>
    </source>
</reference>
<dbReference type="InterPro" id="IPR011050">
    <property type="entry name" value="Pectin_lyase_fold/virulence"/>
</dbReference>
<keyword evidence="3" id="KW-1185">Reference proteome</keyword>
<name>A0ABW4QRI2_9BACT</name>
<accession>A0ABW4QRI2</accession>
<evidence type="ECO:0000256" key="1">
    <source>
        <dbReference type="SAM" id="SignalP"/>
    </source>
</evidence>
<feature type="chain" id="PRO_5046715429" description="Right handed beta helix domain-containing protein" evidence="1">
    <location>
        <begin position="23"/>
        <end position="349"/>
    </location>
</feature>
<keyword evidence="1" id="KW-0732">Signal</keyword>
<dbReference type="RefSeq" id="WP_382312481.1">
    <property type="nucleotide sequence ID" value="NZ_JBHUFD010000002.1"/>
</dbReference>
<comment type="caution">
    <text evidence="2">The sequence shown here is derived from an EMBL/GenBank/DDBJ whole genome shotgun (WGS) entry which is preliminary data.</text>
</comment>